<reference evidence="1 2" key="1">
    <citation type="submission" date="2021-06" db="EMBL/GenBank/DDBJ databases">
        <authorList>
            <person name="Kallberg Y."/>
            <person name="Tangrot J."/>
            <person name="Rosling A."/>
        </authorList>
    </citation>
    <scope>NUCLEOTIDE SEQUENCE [LARGE SCALE GENOMIC DNA]</scope>
    <source>
        <strain evidence="1 2">120-4 pot B 10/14</strain>
    </source>
</reference>
<evidence type="ECO:0000313" key="1">
    <source>
        <dbReference type="EMBL" id="CAG8754371.1"/>
    </source>
</evidence>
<evidence type="ECO:0000313" key="2">
    <source>
        <dbReference type="Proteomes" id="UP000789901"/>
    </source>
</evidence>
<comment type="caution">
    <text evidence="1">The sequence shown here is derived from an EMBL/GenBank/DDBJ whole genome shotgun (WGS) entry which is preliminary data.</text>
</comment>
<proteinExistence type="predicted"/>
<feature type="non-terminal residue" evidence="1">
    <location>
        <position position="1"/>
    </location>
</feature>
<name>A0ABN7VBP8_GIGMA</name>
<keyword evidence="2" id="KW-1185">Reference proteome</keyword>
<gene>
    <name evidence="1" type="ORF">GMARGA_LOCUS16758</name>
</gene>
<dbReference type="EMBL" id="CAJVQB010012289">
    <property type="protein sequence ID" value="CAG8754371.1"/>
    <property type="molecule type" value="Genomic_DNA"/>
</dbReference>
<protein>
    <submittedName>
        <fullName evidence="1">34553_t:CDS:1</fullName>
    </submittedName>
</protein>
<dbReference type="Proteomes" id="UP000789901">
    <property type="component" value="Unassembled WGS sequence"/>
</dbReference>
<accession>A0ABN7VBP8</accession>
<sequence length="46" mass="5631">MGGNKMVESLKWKYHKEFKNAMFHEWIVNRVKVGEIRKVKNLWIVK</sequence>
<organism evidence="1 2">
    <name type="scientific">Gigaspora margarita</name>
    <dbReference type="NCBI Taxonomy" id="4874"/>
    <lineage>
        <taxon>Eukaryota</taxon>
        <taxon>Fungi</taxon>
        <taxon>Fungi incertae sedis</taxon>
        <taxon>Mucoromycota</taxon>
        <taxon>Glomeromycotina</taxon>
        <taxon>Glomeromycetes</taxon>
        <taxon>Diversisporales</taxon>
        <taxon>Gigasporaceae</taxon>
        <taxon>Gigaspora</taxon>
    </lineage>
</organism>